<dbReference type="AlphaFoldDB" id="D7EI52"/>
<reference evidence="1 2" key="2">
    <citation type="journal article" date="2010" name="Nucleic Acids Res.">
        <title>BeetleBase in 2010: revisions to provide comprehensive genomic information for Tribolium castaneum.</title>
        <authorList>
            <person name="Kim H.S."/>
            <person name="Murphy T."/>
            <person name="Xia J."/>
            <person name="Caragea D."/>
            <person name="Park Y."/>
            <person name="Beeman R.W."/>
            <person name="Lorenzen M.D."/>
            <person name="Butcher S."/>
            <person name="Manak J.R."/>
            <person name="Brown S.J."/>
        </authorList>
    </citation>
    <scope>GENOME REANNOTATION</scope>
    <source>
        <strain evidence="1 2">Georgia GA2</strain>
    </source>
</reference>
<sequence>MNLKALEINKISVALQRAKFNKPLDKTRNRPAISKLSIFFKKAIIAGCQHENNDTNPKQKEKRRVNSVPPMFSTGITQKPMLVGREKYFGGKMPKSNLTHIVFRVIEDLDKNNLHFFYRRGAFSTIFLFYRPKIEIVYYMTRVGSNILRTSEESCTRAARRVQ</sequence>
<proteinExistence type="predicted"/>
<dbReference type="Proteomes" id="UP000007266">
    <property type="component" value="Linkage group 10"/>
</dbReference>
<gene>
    <name evidence="1" type="primary">GLEAN_01534</name>
    <name evidence="1" type="ORF">TcasGA2_TC001534</name>
</gene>
<accession>D7EI52</accession>
<dbReference type="InParanoid" id="D7EI52"/>
<keyword evidence="2" id="KW-1185">Reference proteome</keyword>
<organism evidence="1 2">
    <name type="scientific">Tribolium castaneum</name>
    <name type="common">Red flour beetle</name>
    <dbReference type="NCBI Taxonomy" id="7070"/>
    <lineage>
        <taxon>Eukaryota</taxon>
        <taxon>Metazoa</taxon>
        <taxon>Ecdysozoa</taxon>
        <taxon>Arthropoda</taxon>
        <taxon>Hexapoda</taxon>
        <taxon>Insecta</taxon>
        <taxon>Pterygota</taxon>
        <taxon>Neoptera</taxon>
        <taxon>Endopterygota</taxon>
        <taxon>Coleoptera</taxon>
        <taxon>Polyphaga</taxon>
        <taxon>Cucujiformia</taxon>
        <taxon>Tenebrionidae</taxon>
        <taxon>Tenebrionidae incertae sedis</taxon>
        <taxon>Tribolium</taxon>
    </lineage>
</organism>
<dbReference type="EMBL" id="KQ971379">
    <property type="protein sequence ID" value="EFA13264.1"/>
    <property type="molecule type" value="Genomic_DNA"/>
</dbReference>
<dbReference type="HOGENOM" id="CLU_1629223_0_0_1"/>
<reference evidence="1 2" key="1">
    <citation type="journal article" date="2008" name="Nature">
        <title>The genome of the model beetle and pest Tribolium castaneum.</title>
        <authorList>
            <consortium name="Tribolium Genome Sequencing Consortium"/>
            <person name="Richards S."/>
            <person name="Gibbs R.A."/>
            <person name="Weinstock G.M."/>
            <person name="Brown S.J."/>
            <person name="Denell R."/>
            <person name="Beeman R.W."/>
            <person name="Gibbs R."/>
            <person name="Beeman R.W."/>
            <person name="Brown S.J."/>
            <person name="Bucher G."/>
            <person name="Friedrich M."/>
            <person name="Grimmelikhuijzen C.J."/>
            <person name="Klingler M."/>
            <person name="Lorenzen M."/>
            <person name="Richards S."/>
            <person name="Roth S."/>
            <person name="Schroder R."/>
            <person name="Tautz D."/>
            <person name="Zdobnov E.M."/>
            <person name="Muzny D."/>
            <person name="Gibbs R.A."/>
            <person name="Weinstock G.M."/>
            <person name="Attaway T."/>
            <person name="Bell S."/>
            <person name="Buhay C.J."/>
            <person name="Chandrabose M.N."/>
            <person name="Chavez D."/>
            <person name="Clerk-Blankenburg K.P."/>
            <person name="Cree A."/>
            <person name="Dao M."/>
            <person name="Davis C."/>
            <person name="Chacko J."/>
            <person name="Dinh H."/>
            <person name="Dugan-Rocha S."/>
            <person name="Fowler G."/>
            <person name="Garner T.T."/>
            <person name="Garnes J."/>
            <person name="Gnirke A."/>
            <person name="Hawes A."/>
            <person name="Hernandez J."/>
            <person name="Hines S."/>
            <person name="Holder M."/>
            <person name="Hume J."/>
            <person name="Jhangiani S.N."/>
            <person name="Joshi V."/>
            <person name="Khan Z.M."/>
            <person name="Jackson L."/>
            <person name="Kovar C."/>
            <person name="Kowis A."/>
            <person name="Lee S."/>
            <person name="Lewis L.R."/>
            <person name="Margolis J."/>
            <person name="Morgan M."/>
            <person name="Nazareth L.V."/>
            <person name="Nguyen N."/>
            <person name="Okwuonu G."/>
            <person name="Parker D."/>
            <person name="Richards S."/>
            <person name="Ruiz S.J."/>
            <person name="Santibanez J."/>
            <person name="Savard J."/>
            <person name="Scherer S.E."/>
            <person name="Schneider B."/>
            <person name="Sodergren E."/>
            <person name="Tautz D."/>
            <person name="Vattahil S."/>
            <person name="Villasana D."/>
            <person name="White C.S."/>
            <person name="Wright R."/>
            <person name="Park Y."/>
            <person name="Beeman R.W."/>
            <person name="Lord J."/>
            <person name="Oppert B."/>
            <person name="Lorenzen M."/>
            <person name="Brown S."/>
            <person name="Wang L."/>
            <person name="Savard J."/>
            <person name="Tautz D."/>
            <person name="Richards S."/>
            <person name="Weinstock G."/>
            <person name="Gibbs R.A."/>
            <person name="Liu Y."/>
            <person name="Worley K."/>
            <person name="Weinstock G."/>
            <person name="Elsik C.G."/>
            <person name="Reese J.T."/>
            <person name="Elhaik E."/>
            <person name="Landan G."/>
            <person name="Graur D."/>
            <person name="Arensburger P."/>
            <person name="Atkinson P."/>
            <person name="Beeman R.W."/>
            <person name="Beidler J."/>
            <person name="Brown S.J."/>
            <person name="Demuth J.P."/>
            <person name="Drury D.W."/>
            <person name="Du Y.Z."/>
            <person name="Fujiwara H."/>
            <person name="Lorenzen M."/>
            <person name="Maselli V."/>
            <person name="Osanai M."/>
            <person name="Park Y."/>
            <person name="Robertson H.M."/>
            <person name="Tu Z."/>
            <person name="Wang J.J."/>
            <person name="Wang S."/>
            <person name="Richards S."/>
            <person name="Song H."/>
            <person name="Zhang L."/>
            <person name="Sodergren E."/>
            <person name="Werner D."/>
            <person name="Stanke M."/>
            <person name="Morgenstern B."/>
            <person name="Solovyev V."/>
            <person name="Kosarev P."/>
            <person name="Brown G."/>
            <person name="Chen H.C."/>
            <person name="Ermolaeva O."/>
            <person name="Hlavina W."/>
            <person name="Kapustin Y."/>
            <person name="Kiryutin B."/>
            <person name="Kitts P."/>
            <person name="Maglott D."/>
            <person name="Pruitt K."/>
            <person name="Sapojnikov V."/>
            <person name="Souvorov A."/>
            <person name="Mackey A.J."/>
            <person name="Waterhouse R.M."/>
            <person name="Wyder S."/>
            <person name="Zdobnov E.M."/>
            <person name="Zdobnov E.M."/>
            <person name="Wyder S."/>
            <person name="Kriventseva E.V."/>
            <person name="Kadowaki T."/>
            <person name="Bork P."/>
            <person name="Aranda M."/>
            <person name="Bao R."/>
            <person name="Beermann A."/>
            <person name="Berns N."/>
            <person name="Bolognesi R."/>
            <person name="Bonneton F."/>
            <person name="Bopp D."/>
            <person name="Brown S.J."/>
            <person name="Bucher G."/>
            <person name="Butts T."/>
            <person name="Chaumot A."/>
            <person name="Denell R.E."/>
            <person name="Ferrier D.E."/>
            <person name="Friedrich M."/>
            <person name="Gordon C.M."/>
            <person name="Jindra M."/>
            <person name="Klingler M."/>
            <person name="Lan Q."/>
            <person name="Lattorff H.M."/>
            <person name="Laudet V."/>
            <person name="von Levetsow C."/>
            <person name="Liu Z."/>
            <person name="Lutz R."/>
            <person name="Lynch J.A."/>
            <person name="da Fonseca R.N."/>
            <person name="Posnien N."/>
            <person name="Reuter R."/>
            <person name="Roth S."/>
            <person name="Savard J."/>
            <person name="Schinko J.B."/>
            <person name="Schmitt C."/>
            <person name="Schoppmeier M."/>
            <person name="Schroder R."/>
            <person name="Shippy T.D."/>
            <person name="Simonnet F."/>
            <person name="Marques-Souza H."/>
            <person name="Tautz D."/>
            <person name="Tomoyasu Y."/>
            <person name="Trauner J."/>
            <person name="Van der Zee M."/>
            <person name="Vervoort M."/>
            <person name="Wittkopp N."/>
            <person name="Wimmer E.A."/>
            <person name="Yang X."/>
            <person name="Jones A.K."/>
            <person name="Sattelle D.B."/>
            <person name="Ebert P.R."/>
            <person name="Nelson D."/>
            <person name="Scott J.G."/>
            <person name="Beeman R.W."/>
            <person name="Muthukrishnan S."/>
            <person name="Kramer K.J."/>
            <person name="Arakane Y."/>
            <person name="Beeman R.W."/>
            <person name="Zhu Q."/>
            <person name="Hogenkamp D."/>
            <person name="Dixit R."/>
            <person name="Oppert B."/>
            <person name="Jiang H."/>
            <person name="Zou Z."/>
            <person name="Marshall J."/>
            <person name="Elpidina E."/>
            <person name="Vinokurov K."/>
            <person name="Oppert C."/>
            <person name="Zou Z."/>
            <person name="Evans J."/>
            <person name="Lu Z."/>
            <person name="Zhao P."/>
            <person name="Sumathipala N."/>
            <person name="Altincicek B."/>
            <person name="Vilcinskas A."/>
            <person name="Williams M."/>
            <person name="Hultmark D."/>
            <person name="Hetru C."/>
            <person name="Jiang H."/>
            <person name="Grimmelikhuijzen C.J."/>
            <person name="Hauser F."/>
            <person name="Cazzamali G."/>
            <person name="Williamson M."/>
            <person name="Park Y."/>
            <person name="Li B."/>
            <person name="Tanaka Y."/>
            <person name="Predel R."/>
            <person name="Neupert S."/>
            <person name="Schachtner J."/>
            <person name="Verleyen P."/>
            <person name="Raible F."/>
            <person name="Bork P."/>
            <person name="Friedrich M."/>
            <person name="Walden K.K."/>
            <person name="Robertson H.M."/>
            <person name="Angeli S."/>
            <person name="Foret S."/>
            <person name="Bucher G."/>
            <person name="Schuetz S."/>
            <person name="Maleszka R."/>
            <person name="Wimmer E.A."/>
            <person name="Beeman R.W."/>
            <person name="Lorenzen M."/>
            <person name="Tomoyasu Y."/>
            <person name="Miller S.C."/>
            <person name="Grossmann D."/>
            <person name="Bucher G."/>
        </authorList>
    </citation>
    <scope>NUCLEOTIDE SEQUENCE [LARGE SCALE GENOMIC DNA]</scope>
    <source>
        <strain evidence="1 2">Georgia GA2</strain>
    </source>
</reference>
<evidence type="ECO:0000313" key="2">
    <source>
        <dbReference type="Proteomes" id="UP000007266"/>
    </source>
</evidence>
<protein>
    <submittedName>
        <fullName evidence="1">Uncharacterized protein</fullName>
    </submittedName>
</protein>
<evidence type="ECO:0000313" key="1">
    <source>
        <dbReference type="EMBL" id="EFA13264.1"/>
    </source>
</evidence>
<name>D7EI52_TRICA</name>